<keyword evidence="3 5" id="KW-0012">Acyltransferase</keyword>
<dbReference type="EMBL" id="JAEDAF010000009">
    <property type="protein sequence ID" value="MBH8580534.1"/>
    <property type="molecule type" value="Genomic_DNA"/>
</dbReference>
<feature type="active site" description="Proton acceptor" evidence="4">
    <location>
        <position position="377"/>
    </location>
</feature>
<dbReference type="PIRSF" id="PIRSF000429">
    <property type="entry name" value="Ac-CoA_Ac_transf"/>
    <property type="match status" value="1"/>
</dbReference>
<dbReference type="PROSITE" id="PS00099">
    <property type="entry name" value="THIOLASE_3"/>
    <property type="match status" value="1"/>
</dbReference>
<dbReference type="AlphaFoldDB" id="A0ABD4L1Q5"/>
<dbReference type="PROSITE" id="PS00098">
    <property type="entry name" value="THIOLASE_1"/>
    <property type="match status" value="1"/>
</dbReference>
<organism evidence="8 9">
    <name type="scientific">Bisbaumannia pacifica</name>
    <dbReference type="NCBI Taxonomy" id="77098"/>
    <lineage>
        <taxon>Bacteria</taxon>
        <taxon>Pseudomonadati</taxon>
        <taxon>Pseudomonadota</taxon>
        <taxon>Gammaproteobacteria</taxon>
        <taxon>Oceanospirillales</taxon>
        <taxon>Halomonadaceae</taxon>
        <taxon>Bisbaumannia</taxon>
    </lineage>
</organism>
<evidence type="ECO:0000256" key="3">
    <source>
        <dbReference type="ARBA" id="ARBA00023315"/>
    </source>
</evidence>
<proteinExistence type="inferred from homology"/>
<evidence type="ECO:0000256" key="5">
    <source>
        <dbReference type="RuleBase" id="RU003557"/>
    </source>
</evidence>
<dbReference type="SUPFAM" id="SSF53901">
    <property type="entry name" value="Thiolase-like"/>
    <property type="match status" value="2"/>
</dbReference>
<evidence type="ECO:0000256" key="4">
    <source>
        <dbReference type="PIRSR" id="PIRSR000429-1"/>
    </source>
</evidence>
<dbReference type="InterPro" id="IPR016039">
    <property type="entry name" value="Thiolase-like"/>
</dbReference>
<dbReference type="Gene3D" id="3.40.47.10">
    <property type="match status" value="2"/>
</dbReference>
<name>A0ABD4L1Q5_9GAMM</name>
<dbReference type="InterPro" id="IPR020610">
    <property type="entry name" value="Thiolase_AS"/>
</dbReference>
<dbReference type="NCBIfam" id="NF006552">
    <property type="entry name" value="PRK09051.1"/>
    <property type="match status" value="1"/>
</dbReference>
<dbReference type="CDD" id="cd00751">
    <property type="entry name" value="thiolase"/>
    <property type="match status" value="1"/>
</dbReference>
<keyword evidence="2 5" id="KW-0808">Transferase</keyword>
<dbReference type="NCBIfam" id="TIGR01930">
    <property type="entry name" value="AcCoA-C-Actrans"/>
    <property type="match status" value="1"/>
</dbReference>
<evidence type="ECO:0000256" key="2">
    <source>
        <dbReference type="ARBA" id="ARBA00022679"/>
    </source>
</evidence>
<evidence type="ECO:0000259" key="6">
    <source>
        <dbReference type="Pfam" id="PF00108"/>
    </source>
</evidence>
<evidence type="ECO:0000313" key="8">
    <source>
        <dbReference type="EMBL" id="MBH8580534.1"/>
    </source>
</evidence>
<comment type="caution">
    <text evidence="8">The sequence shown here is derived from an EMBL/GenBank/DDBJ whole genome shotgun (WGS) entry which is preliminary data.</text>
</comment>
<dbReference type="PANTHER" id="PTHR18919:SF107">
    <property type="entry name" value="ACETYL-COA ACETYLTRANSFERASE, CYTOSOLIC"/>
    <property type="match status" value="1"/>
</dbReference>
<dbReference type="InterPro" id="IPR020616">
    <property type="entry name" value="Thiolase_N"/>
</dbReference>
<dbReference type="InterPro" id="IPR020617">
    <property type="entry name" value="Thiolase_C"/>
</dbReference>
<dbReference type="PANTHER" id="PTHR18919">
    <property type="entry name" value="ACETYL-COA C-ACYLTRANSFERASE"/>
    <property type="match status" value="1"/>
</dbReference>
<dbReference type="RefSeq" id="WP_198057788.1">
    <property type="nucleotide sequence ID" value="NZ_JAEDAF010000009.1"/>
</dbReference>
<comment type="similarity">
    <text evidence="1 5">Belongs to the thiolase-like superfamily. Thiolase family.</text>
</comment>
<evidence type="ECO:0000259" key="7">
    <source>
        <dbReference type="Pfam" id="PF02803"/>
    </source>
</evidence>
<reference evidence="8 9" key="1">
    <citation type="submission" date="2020-12" db="EMBL/GenBank/DDBJ databases">
        <title>Draft genome sequence of Halomonas pacifica strain CARE-V15.</title>
        <authorList>
            <person name="Vignesh N."/>
            <person name="Thabitha A."/>
            <person name="Saravanan R."/>
            <person name="Manigandan V."/>
        </authorList>
    </citation>
    <scope>NUCLEOTIDE SEQUENCE [LARGE SCALE GENOMIC DNA]</scope>
    <source>
        <strain evidence="8 9">CARE-V15</strain>
    </source>
</reference>
<dbReference type="GO" id="GO:0003988">
    <property type="term" value="F:acetyl-CoA C-acyltransferase activity"/>
    <property type="evidence" value="ECO:0007669"/>
    <property type="project" value="UniProtKB-ARBA"/>
</dbReference>
<dbReference type="InterPro" id="IPR002155">
    <property type="entry name" value="Thiolase"/>
</dbReference>
<feature type="domain" description="Thiolase N-terminal" evidence="6">
    <location>
        <begin position="4"/>
        <end position="258"/>
    </location>
</feature>
<evidence type="ECO:0000313" key="9">
    <source>
        <dbReference type="Proteomes" id="UP000651738"/>
    </source>
</evidence>
<protein>
    <submittedName>
        <fullName evidence="8">Beta-ketothiolase BktB</fullName>
    </submittedName>
</protein>
<dbReference type="Pfam" id="PF02803">
    <property type="entry name" value="Thiolase_C"/>
    <property type="match status" value="1"/>
</dbReference>
<dbReference type="Pfam" id="PF00108">
    <property type="entry name" value="Thiolase_N"/>
    <property type="match status" value="1"/>
</dbReference>
<dbReference type="InterPro" id="IPR020613">
    <property type="entry name" value="Thiolase_CS"/>
</dbReference>
<dbReference type="InterPro" id="IPR020615">
    <property type="entry name" value="Thiolase_acyl_enz_int_AS"/>
</dbReference>
<feature type="domain" description="Thiolase C-terminal" evidence="7">
    <location>
        <begin position="268"/>
        <end position="389"/>
    </location>
</feature>
<feature type="active site" description="Acyl-thioester intermediate" evidence="4">
    <location>
        <position position="89"/>
    </location>
</feature>
<gene>
    <name evidence="8" type="primary">bktB</name>
    <name evidence="8" type="ORF">I7V36_10565</name>
</gene>
<evidence type="ECO:0000256" key="1">
    <source>
        <dbReference type="ARBA" id="ARBA00010982"/>
    </source>
</evidence>
<dbReference type="Proteomes" id="UP000651738">
    <property type="component" value="Unassembled WGS sequence"/>
</dbReference>
<dbReference type="FunFam" id="3.40.47.10:FF:000010">
    <property type="entry name" value="Acetyl-CoA acetyltransferase (Thiolase)"/>
    <property type="match status" value="1"/>
</dbReference>
<feature type="active site" description="Proton acceptor" evidence="4">
    <location>
        <position position="347"/>
    </location>
</feature>
<accession>A0ABD4L1Q5</accession>
<dbReference type="PROSITE" id="PS00737">
    <property type="entry name" value="THIOLASE_2"/>
    <property type="match status" value="1"/>
</dbReference>
<sequence>MNDVYILSAVRTAIGDFGGALRDIAPCALASAVTTEAIRRAGLPAESLEQCVFGHVLPTEVRDLYLSRVAALEAGMAETSRALNINRLCGSGLQAVISAAQMIQTGDIATAVAGGAESMSRAGYLLGSHRWGKRMGDDSMVDLMTGVLTDPFGHGHMGVTAETIAREWGIDRETQDRFALESHRRAARAIAEGRFESQILPIETHPRKGTRFDRDEHVRLEACEADFSGLRPAFARDGSVTAGNASGLNDGAAALVLADGATLNRRGLTPMARIVAYGHAGVDPGLMGMGPVAAVEQALARAGLGVDDLAVVESNEAFAAQACAVSRALKLPAEIVNPNGGAVALGHPIGATGAILVTKALHELQRTGGRYGLITLCIGGGQGAALIVENLG</sequence>
<dbReference type="GO" id="GO:0044281">
    <property type="term" value="P:small molecule metabolic process"/>
    <property type="evidence" value="ECO:0007669"/>
    <property type="project" value="UniProtKB-ARBA"/>
</dbReference>